<dbReference type="PANTHER" id="PTHR23073">
    <property type="entry name" value="26S PROTEASOME REGULATORY SUBUNIT"/>
    <property type="match status" value="1"/>
</dbReference>
<dbReference type="GO" id="GO:0008233">
    <property type="term" value="F:peptidase activity"/>
    <property type="evidence" value="ECO:0007669"/>
    <property type="project" value="UniProtKB-KW"/>
</dbReference>
<dbReference type="InterPro" id="IPR050221">
    <property type="entry name" value="26S_Proteasome_ATPase"/>
</dbReference>
<comment type="caution">
    <text evidence="5">The sequence shown here is derived from an EMBL/GenBank/DDBJ whole genome shotgun (WGS) entry which is preliminary data.</text>
</comment>
<dbReference type="InterPro" id="IPR027417">
    <property type="entry name" value="P-loop_NTPase"/>
</dbReference>
<proteinExistence type="inferred from homology"/>
<dbReference type="InterPro" id="IPR003959">
    <property type="entry name" value="ATPase_AAA_core"/>
</dbReference>
<dbReference type="OrthoDB" id="9809379at2"/>
<comment type="similarity">
    <text evidence="1">Belongs to the AAA ATPase family.</text>
</comment>
<dbReference type="InterPro" id="IPR003593">
    <property type="entry name" value="AAA+_ATPase"/>
</dbReference>
<dbReference type="Gene3D" id="1.10.8.60">
    <property type="match status" value="1"/>
</dbReference>
<keyword evidence="2" id="KW-0547">Nucleotide-binding</keyword>
<sequence>MTDGIPGVVAPDPDPARTDAFLDAVGTLIERVNERAQRRRSGEATPIAEVLREHLGTDPRGLAVLTEEVGALRAVDADVALEVVVAAAGGGRLVGVGGGEQRRHSSFSEIVEHSGAWAQFPVGAVDYVRVPVGPDADRRVVAFGVHLFRFADAPVALLQRAAAPQQGQEAKLEALSPDEDAAAAALAAVRDAMLRHSVLRGQVVSFTPSPYGQSAGGVTFLPRMQVPAEDVVLPDGTLEKVERQVLGVARHRDRLRAAGQHLKRGVLLYGPPGTGKTHTVRHLLGADPGTTAIVLAGQSLALVRLATETAHALQPAVVVLEDVDLISEDRTLHAGPQPLLFEVLDAMDGLGGDADVAFLLTTNRADLLEQALVQRPGRVDLAVEIPLPDDDARLRLFRLYAGGLPLTPDALREAAGATAGVTASFVKEVIRRAVLLAAEADRTVDDAALRAAVAELTDDTQRVTRSLLGAGPGQPG</sequence>
<accession>A0A7Z8K207</accession>
<dbReference type="CDD" id="cd19481">
    <property type="entry name" value="RecA-like_protease"/>
    <property type="match status" value="1"/>
</dbReference>
<gene>
    <name evidence="5" type="ORF">FA014_04075</name>
</gene>
<dbReference type="SUPFAM" id="SSF52540">
    <property type="entry name" value="P-loop containing nucleoside triphosphate hydrolases"/>
    <property type="match status" value="1"/>
</dbReference>
<protein>
    <submittedName>
        <fullName evidence="5">26S protease regulatory subunit</fullName>
    </submittedName>
</protein>
<keyword evidence="5" id="KW-0645">Protease</keyword>
<dbReference type="GO" id="GO:0006508">
    <property type="term" value="P:proteolysis"/>
    <property type="evidence" value="ECO:0007669"/>
    <property type="project" value="UniProtKB-KW"/>
</dbReference>
<evidence type="ECO:0000313" key="5">
    <source>
        <dbReference type="EMBL" id="TKR26710.1"/>
    </source>
</evidence>
<keyword evidence="5" id="KW-0378">Hydrolase</keyword>
<dbReference type="Proteomes" id="UP000308121">
    <property type="component" value="Unassembled WGS sequence"/>
</dbReference>
<keyword evidence="3" id="KW-0067">ATP-binding</keyword>
<dbReference type="RefSeq" id="WP_154728430.1">
    <property type="nucleotide sequence ID" value="NZ_SZYE01000017.1"/>
</dbReference>
<organism evidence="5 6">
    <name type="scientific">Cellulomonas hominis</name>
    <dbReference type="NCBI Taxonomy" id="156981"/>
    <lineage>
        <taxon>Bacteria</taxon>
        <taxon>Bacillati</taxon>
        <taxon>Actinomycetota</taxon>
        <taxon>Actinomycetes</taxon>
        <taxon>Micrococcales</taxon>
        <taxon>Cellulomonadaceae</taxon>
        <taxon>Cellulomonas</taxon>
    </lineage>
</organism>
<dbReference type="EMBL" id="SZYE01000017">
    <property type="protein sequence ID" value="TKR26710.1"/>
    <property type="molecule type" value="Genomic_DNA"/>
</dbReference>
<evidence type="ECO:0000313" key="6">
    <source>
        <dbReference type="Proteomes" id="UP000308121"/>
    </source>
</evidence>
<dbReference type="GO" id="GO:0005524">
    <property type="term" value="F:ATP binding"/>
    <property type="evidence" value="ECO:0007669"/>
    <property type="project" value="UniProtKB-KW"/>
</dbReference>
<reference evidence="5 6" key="1">
    <citation type="submission" date="2019-05" db="EMBL/GenBank/DDBJ databases">
        <title>Genome sequence of Cellulomonas hominis strain CS1.</title>
        <authorList>
            <person name="Belmont J."/>
            <person name="Maclea K.S."/>
        </authorList>
    </citation>
    <scope>NUCLEOTIDE SEQUENCE [LARGE SCALE GENOMIC DNA]</scope>
    <source>
        <strain evidence="5 6">CS1</strain>
    </source>
</reference>
<evidence type="ECO:0000259" key="4">
    <source>
        <dbReference type="SMART" id="SM00382"/>
    </source>
</evidence>
<feature type="domain" description="AAA+ ATPase" evidence="4">
    <location>
        <begin position="262"/>
        <end position="389"/>
    </location>
</feature>
<evidence type="ECO:0000256" key="1">
    <source>
        <dbReference type="ARBA" id="ARBA00006914"/>
    </source>
</evidence>
<evidence type="ECO:0000256" key="2">
    <source>
        <dbReference type="ARBA" id="ARBA00022741"/>
    </source>
</evidence>
<dbReference type="Pfam" id="PF00004">
    <property type="entry name" value="AAA"/>
    <property type="match status" value="1"/>
</dbReference>
<dbReference type="Gene3D" id="3.40.50.300">
    <property type="entry name" value="P-loop containing nucleotide triphosphate hydrolases"/>
    <property type="match status" value="1"/>
</dbReference>
<evidence type="ECO:0000256" key="3">
    <source>
        <dbReference type="ARBA" id="ARBA00022840"/>
    </source>
</evidence>
<dbReference type="AlphaFoldDB" id="A0A7Z8K207"/>
<dbReference type="SMART" id="SM00382">
    <property type="entry name" value="AAA"/>
    <property type="match status" value="1"/>
</dbReference>
<name>A0A7Z8K207_9CELL</name>
<dbReference type="GO" id="GO:0016887">
    <property type="term" value="F:ATP hydrolysis activity"/>
    <property type="evidence" value="ECO:0007669"/>
    <property type="project" value="InterPro"/>
</dbReference>